<accession>A5G2R9</accession>
<organism evidence="2 3">
    <name type="scientific">Acidiphilium cryptum (strain JF-5)</name>
    <dbReference type="NCBI Taxonomy" id="349163"/>
    <lineage>
        <taxon>Bacteria</taxon>
        <taxon>Pseudomonadati</taxon>
        <taxon>Pseudomonadota</taxon>
        <taxon>Alphaproteobacteria</taxon>
        <taxon>Acetobacterales</taxon>
        <taxon>Acidocellaceae</taxon>
        <taxon>Acidiphilium</taxon>
    </lineage>
</organism>
<evidence type="ECO:0000313" key="2">
    <source>
        <dbReference type="EMBL" id="ABQ32151.1"/>
    </source>
</evidence>
<dbReference type="EMBL" id="CP000697">
    <property type="protein sequence ID" value="ABQ32151.1"/>
    <property type="molecule type" value="Genomic_DNA"/>
</dbReference>
<dbReference type="AlphaFoldDB" id="A5G2R9"/>
<keyword evidence="3" id="KW-1185">Reference proteome</keyword>
<proteinExistence type="predicted"/>
<gene>
    <name evidence="2" type="ordered locus">Acry_2961</name>
</gene>
<dbReference type="Proteomes" id="UP000000245">
    <property type="component" value="Chromosome"/>
</dbReference>
<reference evidence="2 3" key="1">
    <citation type="submission" date="2007-05" db="EMBL/GenBank/DDBJ databases">
        <title>Complete sequence of chromosome of Acidiphilium cryptum JF-5.</title>
        <authorList>
            <consortium name="US DOE Joint Genome Institute"/>
            <person name="Copeland A."/>
            <person name="Lucas S."/>
            <person name="Lapidus A."/>
            <person name="Barry K."/>
            <person name="Detter J.C."/>
            <person name="Glavina del Rio T."/>
            <person name="Hammon N."/>
            <person name="Israni S."/>
            <person name="Dalin E."/>
            <person name="Tice H."/>
            <person name="Pitluck S."/>
            <person name="Sims D."/>
            <person name="Brettin T."/>
            <person name="Bruce D."/>
            <person name="Han C."/>
            <person name="Schmutz J."/>
            <person name="Larimer F."/>
            <person name="Land M."/>
            <person name="Hauser L."/>
            <person name="Kyrpides N."/>
            <person name="Kim E."/>
            <person name="Magnuson T."/>
            <person name="Richardson P."/>
        </authorList>
    </citation>
    <scope>NUCLEOTIDE SEQUENCE [LARGE SCALE GENOMIC DNA]</scope>
    <source>
        <strain evidence="2 3">JF-5</strain>
    </source>
</reference>
<evidence type="ECO:0000313" key="3">
    <source>
        <dbReference type="Proteomes" id="UP000000245"/>
    </source>
</evidence>
<feature type="compositionally biased region" description="Low complexity" evidence="1">
    <location>
        <begin position="43"/>
        <end position="59"/>
    </location>
</feature>
<sequence>MSAAFFLLAMIAVLWLGVWIFDEPRTADPSRKPRPTPFDYVEAKPATPTAVTPAAGAGWRQRRAQSKTRP</sequence>
<dbReference type="RefSeq" id="WP_012040440.1">
    <property type="nucleotide sequence ID" value="NC_009484.1"/>
</dbReference>
<feature type="region of interest" description="Disordered" evidence="1">
    <location>
        <begin position="25"/>
        <end position="70"/>
    </location>
</feature>
<feature type="compositionally biased region" description="Basic residues" evidence="1">
    <location>
        <begin position="60"/>
        <end position="70"/>
    </location>
</feature>
<dbReference type="KEGG" id="acr:Acry_2961"/>
<dbReference type="HOGENOM" id="CLU_2748498_0_0_5"/>
<protein>
    <submittedName>
        <fullName evidence="2">Uncharacterized protein</fullName>
    </submittedName>
</protein>
<evidence type="ECO:0000256" key="1">
    <source>
        <dbReference type="SAM" id="MobiDB-lite"/>
    </source>
</evidence>
<dbReference type="STRING" id="349163.Acry_2961"/>
<name>A5G2R9_ACICJ</name>